<evidence type="ECO:0000256" key="5">
    <source>
        <dbReference type="ARBA" id="ARBA00022516"/>
    </source>
</evidence>
<dbReference type="InterPro" id="IPR027417">
    <property type="entry name" value="P-loop_NTPase"/>
</dbReference>
<dbReference type="EC" id="2.7.1.130" evidence="3 13"/>
<keyword evidence="8 13" id="KW-0547">Nucleotide-binding</keyword>
<dbReference type="SUPFAM" id="SSF52540">
    <property type="entry name" value="P-loop containing nucleoside triphosphate hydrolases"/>
    <property type="match status" value="1"/>
</dbReference>
<comment type="catalytic activity">
    <reaction evidence="13">
        <text>a lipid A disaccharide + ATP = a lipid IVA + ADP + H(+)</text>
        <dbReference type="Rhea" id="RHEA:67840"/>
        <dbReference type="ChEBI" id="CHEBI:15378"/>
        <dbReference type="ChEBI" id="CHEBI:30616"/>
        <dbReference type="ChEBI" id="CHEBI:176343"/>
        <dbReference type="ChEBI" id="CHEBI:176425"/>
        <dbReference type="ChEBI" id="CHEBI:456216"/>
        <dbReference type="EC" id="2.7.1.130"/>
    </reaction>
</comment>
<evidence type="ECO:0000256" key="14">
    <source>
        <dbReference type="SAM" id="Phobius"/>
    </source>
</evidence>
<keyword evidence="7 13" id="KW-0808">Transferase</keyword>
<feature type="binding site" evidence="13">
    <location>
        <begin position="60"/>
        <end position="67"/>
    </location>
    <ligand>
        <name>ATP</name>
        <dbReference type="ChEBI" id="CHEBI:30616"/>
    </ligand>
</feature>
<evidence type="ECO:0000256" key="8">
    <source>
        <dbReference type="ARBA" id="ARBA00022741"/>
    </source>
</evidence>
<dbReference type="RefSeq" id="WP_226765569.1">
    <property type="nucleotide sequence ID" value="NZ_BAAAEO010000001.1"/>
</dbReference>
<evidence type="ECO:0000313" key="15">
    <source>
        <dbReference type="EMBL" id="GAA0540849.1"/>
    </source>
</evidence>
<evidence type="ECO:0000256" key="4">
    <source>
        <dbReference type="ARBA" id="ARBA00016436"/>
    </source>
</evidence>
<sequence>MSRLSQRLQQSWYQGKPYWFLLPLAWLYGAVTALRRRLFRLGVLKQHRIKAPVIVVGNISIGGTGKTPFTLMLCSLLRQMGWQPGIVSRGYGADIRQPLQVSPDANAGQVGDEPLLLARRSGCPVVVCPDRVAAAQYLLQHNRCDIIISDDGLQHYRLARDAEVILIDGSRGLGNARLLPAGPLREGAWRLKQADIVVANSQAVAGADGVMQLKAAPARSLISDSELDSRDVTLVAGIGNPQRFERTAVAAGFNITARHYFADHHKFTAADFTAIDGPVLMTEKDAVKCQQFAKADWFSLGVDAELDAQLHTKLTLLLTELRSKYGT</sequence>
<proteinExistence type="inferred from homology"/>
<keyword evidence="14" id="KW-1133">Transmembrane helix</keyword>
<evidence type="ECO:0000256" key="10">
    <source>
        <dbReference type="ARBA" id="ARBA00022840"/>
    </source>
</evidence>
<dbReference type="PANTHER" id="PTHR42724:SF1">
    <property type="entry name" value="TETRAACYLDISACCHARIDE 4'-KINASE, MITOCHONDRIAL-RELATED"/>
    <property type="match status" value="1"/>
</dbReference>
<keyword evidence="16" id="KW-1185">Reference proteome</keyword>
<dbReference type="InterPro" id="IPR003758">
    <property type="entry name" value="LpxK"/>
</dbReference>
<evidence type="ECO:0000256" key="6">
    <source>
        <dbReference type="ARBA" id="ARBA00022556"/>
    </source>
</evidence>
<keyword evidence="10 13" id="KW-0067">ATP-binding</keyword>
<comment type="caution">
    <text evidence="15">The sequence shown here is derived from an EMBL/GenBank/DDBJ whole genome shotgun (WGS) entry which is preliminary data.</text>
</comment>
<evidence type="ECO:0000256" key="7">
    <source>
        <dbReference type="ARBA" id="ARBA00022679"/>
    </source>
</evidence>
<keyword evidence="14" id="KW-0812">Transmembrane</keyword>
<evidence type="ECO:0000256" key="13">
    <source>
        <dbReference type="HAMAP-Rule" id="MF_00409"/>
    </source>
</evidence>
<keyword evidence="5 13" id="KW-0444">Lipid biosynthesis</keyword>
<evidence type="ECO:0000256" key="3">
    <source>
        <dbReference type="ARBA" id="ARBA00012071"/>
    </source>
</evidence>
<dbReference type="Pfam" id="PF02606">
    <property type="entry name" value="LpxK"/>
    <property type="match status" value="1"/>
</dbReference>
<evidence type="ECO:0000313" key="16">
    <source>
        <dbReference type="Proteomes" id="UP001501169"/>
    </source>
</evidence>
<reference evidence="15 16" key="1">
    <citation type="journal article" date="2019" name="Int. J. Syst. Evol. Microbiol.">
        <title>The Global Catalogue of Microorganisms (GCM) 10K type strain sequencing project: providing services to taxonomists for standard genome sequencing and annotation.</title>
        <authorList>
            <consortium name="The Broad Institute Genomics Platform"/>
            <consortium name="The Broad Institute Genome Sequencing Center for Infectious Disease"/>
            <person name="Wu L."/>
            <person name="Ma J."/>
        </authorList>
    </citation>
    <scope>NUCLEOTIDE SEQUENCE [LARGE SCALE GENOMIC DNA]</scope>
    <source>
        <strain evidence="15 16">JCM 14331</strain>
    </source>
</reference>
<evidence type="ECO:0000256" key="1">
    <source>
        <dbReference type="ARBA" id="ARBA00002274"/>
    </source>
</evidence>
<keyword evidence="11 13" id="KW-0443">Lipid metabolism</keyword>
<dbReference type="NCBIfam" id="TIGR00682">
    <property type="entry name" value="lpxK"/>
    <property type="match status" value="1"/>
</dbReference>
<dbReference type="EMBL" id="BAAAEO010000001">
    <property type="protein sequence ID" value="GAA0540849.1"/>
    <property type="molecule type" value="Genomic_DNA"/>
</dbReference>
<dbReference type="Proteomes" id="UP001501169">
    <property type="component" value="Unassembled WGS sequence"/>
</dbReference>
<keyword evidence="6 13" id="KW-0441">Lipid A biosynthesis</keyword>
<protein>
    <recommendedName>
        <fullName evidence="4 13">Tetraacyldisaccharide 4'-kinase</fullName>
        <ecNumber evidence="3 13">2.7.1.130</ecNumber>
    </recommendedName>
    <alternativeName>
        <fullName evidence="12 13">Lipid A 4'-kinase</fullName>
    </alternativeName>
</protein>
<evidence type="ECO:0000256" key="12">
    <source>
        <dbReference type="ARBA" id="ARBA00029757"/>
    </source>
</evidence>
<feature type="transmembrane region" description="Helical" evidence="14">
    <location>
        <begin position="20"/>
        <end position="38"/>
    </location>
</feature>
<comment type="pathway">
    <text evidence="2 13">Glycolipid biosynthesis; lipid IV(A) biosynthesis; lipid IV(A) from (3R)-3-hydroxytetradecanoyl-[acyl-carrier-protein] and UDP-N-acetyl-alpha-D-glucosamine: step 6/6.</text>
</comment>
<comment type="function">
    <text evidence="1 13">Transfers the gamma-phosphate of ATP to the 4'-position of a tetraacyldisaccharide 1-phosphate intermediate (termed DS-1-P) to form tetraacyldisaccharide 1,4'-bis-phosphate (lipid IVA).</text>
</comment>
<dbReference type="PANTHER" id="PTHR42724">
    <property type="entry name" value="TETRAACYLDISACCHARIDE 4'-KINASE"/>
    <property type="match status" value="1"/>
</dbReference>
<evidence type="ECO:0000256" key="11">
    <source>
        <dbReference type="ARBA" id="ARBA00023098"/>
    </source>
</evidence>
<organism evidence="15 16">
    <name type="scientific">Rheinheimera aquimaris</name>
    <dbReference type="NCBI Taxonomy" id="412437"/>
    <lineage>
        <taxon>Bacteria</taxon>
        <taxon>Pseudomonadati</taxon>
        <taxon>Pseudomonadota</taxon>
        <taxon>Gammaproteobacteria</taxon>
        <taxon>Chromatiales</taxon>
        <taxon>Chromatiaceae</taxon>
        <taxon>Rheinheimera</taxon>
    </lineage>
</organism>
<keyword evidence="9 13" id="KW-0418">Kinase</keyword>
<comment type="similarity">
    <text evidence="13">Belongs to the LpxK family.</text>
</comment>
<keyword evidence="14" id="KW-0472">Membrane</keyword>
<evidence type="ECO:0000256" key="9">
    <source>
        <dbReference type="ARBA" id="ARBA00022777"/>
    </source>
</evidence>
<gene>
    <name evidence="13 15" type="primary">lpxK</name>
    <name evidence="15" type="ORF">GCM10009098_05540</name>
</gene>
<name>A0ABN1DE53_9GAMM</name>
<dbReference type="HAMAP" id="MF_00409">
    <property type="entry name" value="LpxK"/>
    <property type="match status" value="1"/>
</dbReference>
<accession>A0ABN1DE53</accession>
<evidence type="ECO:0000256" key="2">
    <source>
        <dbReference type="ARBA" id="ARBA00004870"/>
    </source>
</evidence>